<evidence type="ECO:0000256" key="7">
    <source>
        <dbReference type="ARBA" id="ARBA00023329"/>
    </source>
</evidence>
<evidence type="ECO:0000256" key="4">
    <source>
        <dbReference type="ARBA" id="ARBA00022927"/>
    </source>
</evidence>
<dbReference type="InterPro" id="IPR052467">
    <property type="entry name" value="Sorting_nexin_PX-domain"/>
</dbReference>
<dbReference type="Pfam" id="PF00787">
    <property type="entry name" value="PX"/>
    <property type="match status" value="1"/>
</dbReference>
<dbReference type="OrthoDB" id="93876at2759"/>
<protein>
    <recommendedName>
        <fullName evidence="8">PX domain-containing protein</fullName>
    </recommendedName>
</protein>
<dbReference type="PROSITE" id="PS50195">
    <property type="entry name" value="PX"/>
    <property type="match status" value="1"/>
</dbReference>
<keyword evidence="3" id="KW-0813">Transport</keyword>
<comment type="subcellular location">
    <subcellularLocation>
        <location evidence="1">Cytoplasmic vesicle membrane</location>
        <topology evidence="1">Peripheral membrane protein</topology>
        <orientation evidence="1">Cytoplasmic side</orientation>
    </subcellularLocation>
</comment>
<evidence type="ECO:0000256" key="1">
    <source>
        <dbReference type="ARBA" id="ARBA00004180"/>
    </source>
</evidence>
<comment type="similarity">
    <text evidence="2">Belongs to the sorting nexin family.</text>
</comment>
<evidence type="ECO:0000256" key="6">
    <source>
        <dbReference type="ARBA" id="ARBA00023136"/>
    </source>
</evidence>
<dbReference type="EMBL" id="CAJNOC010000187">
    <property type="protein sequence ID" value="CAF0724383.1"/>
    <property type="molecule type" value="Genomic_DNA"/>
</dbReference>
<evidence type="ECO:0000313" key="9">
    <source>
        <dbReference type="EMBL" id="CAF0724383.1"/>
    </source>
</evidence>
<evidence type="ECO:0000256" key="5">
    <source>
        <dbReference type="ARBA" id="ARBA00023121"/>
    </source>
</evidence>
<accession>A0A813MIY1</accession>
<keyword evidence="5" id="KW-0446">Lipid-binding</keyword>
<dbReference type="SMART" id="SM00312">
    <property type="entry name" value="PX"/>
    <property type="match status" value="1"/>
</dbReference>
<dbReference type="SUPFAM" id="SSF64268">
    <property type="entry name" value="PX domain"/>
    <property type="match status" value="1"/>
</dbReference>
<evidence type="ECO:0000313" key="10">
    <source>
        <dbReference type="Proteomes" id="UP000663879"/>
    </source>
</evidence>
<dbReference type="InterPro" id="IPR036871">
    <property type="entry name" value="PX_dom_sf"/>
</dbReference>
<dbReference type="PANTHER" id="PTHR15813:SF9">
    <property type="entry name" value="PX DOMAIN-CONTAINING PROTEIN"/>
    <property type="match status" value="1"/>
</dbReference>
<organism evidence="9 10">
    <name type="scientific">Brachionus calyciflorus</name>
    <dbReference type="NCBI Taxonomy" id="104777"/>
    <lineage>
        <taxon>Eukaryota</taxon>
        <taxon>Metazoa</taxon>
        <taxon>Spiralia</taxon>
        <taxon>Gnathifera</taxon>
        <taxon>Rotifera</taxon>
        <taxon>Eurotatoria</taxon>
        <taxon>Monogononta</taxon>
        <taxon>Pseudotrocha</taxon>
        <taxon>Ploima</taxon>
        <taxon>Brachionidae</taxon>
        <taxon>Brachionus</taxon>
    </lineage>
</organism>
<dbReference type="PANTHER" id="PTHR15813">
    <property type="entry name" value="SORTING NEXIN-22 AND 24"/>
    <property type="match status" value="1"/>
</dbReference>
<dbReference type="GO" id="GO:0030659">
    <property type="term" value="C:cytoplasmic vesicle membrane"/>
    <property type="evidence" value="ECO:0007669"/>
    <property type="project" value="UniProtKB-SubCell"/>
</dbReference>
<proteinExistence type="inferred from homology"/>
<feature type="domain" description="PX" evidence="8">
    <location>
        <begin position="3"/>
        <end position="118"/>
    </location>
</feature>
<gene>
    <name evidence="9" type="ORF">OXX778_LOCUS2410</name>
</gene>
<evidence type="ECO:0000256" key="2">
    <source>
        <dbReference type="ARBA" id="ARBA00010883"/>
    </source>
</evidence>
<comment type="caution">
    <text evidence="9">The sequence shown here is derived from an EMBL/GenBank/DDBJ whole genome shotgun (WGS) entry which is preliminary data.</text>
</comment>
<reference evidence="9" key="1">
    <citation type="submission" date="2021-02" db="EMBL/GenBank/DDBJ databases">
        <authorList>
            <person name="Nowell W R."/>
        </authorList>
    </citation>
    <scope>NUCLEOTIDE SEQUENCE</scope>
    <source>
        <strain evidence="9">Ploen Becks lab</strain>
    </source>
</reference>
<keyword evidence="6" id="KW-0472">Membrane</keyword>
<keyword evidence="10" id="KW-1185">Reference proteome</keyword>
<dbReference type="Gene3D" id="3.30.1520.10">
    <property type="entry name" value="Phox-like domain"/>
    <property type="match status" value="1"/>
</dbReference>
<dbReference type="GO" id="GO:0015031">
    <property type="term" value="P:protein transport"/>
    <property type="evidence" value="ECO:0007669"/>
    <property type="project" value="UniProtKB-KW"/>
</dbReference>
<dbReference type="GO" id="GO:1901981">
    <property type="term" value="F:phosphatidylinositol phosphate binding"/>
    <property type="evidence" value="ECO:0007669"/>
    <property type="project" value="TreeGrafter"/>
</dbReference>
<keyword evidence="7" id="KW-0968">Cytoplasmic vesicle</keyword>
<evidence type="ECO:0000256" key="3">
    <source>
        <dbReference type="ARBA" id="ARBA00022448"/>
    </source>
</evidence>
<sequence>MVNIKSIEISQYISDKKDKRSHTYYRIEVCTSFNRVFFVDKRYKEFEALHNELKKTTDFESIKHIVEFPKPHFYTSSHKIFEFRRTSLNSYIKNLVQFYRTNYPIELIKFLNLDEATLKIDSFQEFSNKDESLNIPHIGIKSLAPEDIFNSIHNDDYKEDIILRGILKAFYS</sequence>
<dbReference type="Proteomes" id="UP000663879">
    <property type="component" value="Unassembled WGS sequence"/>
</dbReference>
<evidence type="ECO:0000259" key="8">
    <source>
        <dbReference type="PROSITE" id="PS50195"/>
    </source>
</evidence>
<keyword evidence="4" id="KW-0653">Protein transport</keyword>
<name>A0A813MIY1_9BILA</name>
<dbReference type="InterPro" id="IPR001683">
    <property type="entry name" value="PX_dom"/>
</dbReference>
<dbReference type="AlphaFoldDB" id="A0A813MIY1"/>